<dbReference type="Gene3D" id="3.30.565.10">
    <property type="entry name" value="Histidine kinase-like ATPase, C-terminal domain"/>
    <property type="match status" value="1"/>
</dbReference>
<evidence type="ECO:0000259" key="10">
    <source>
        <dbReference type="PROSITE" id="PS50113"/>
    </source>
</evidence>
<organism evidence="11 12">
    <name type="scientific">Roseisolibacter agri</name>
    <dbReference type="NCBI Taxonomy" id="2014610"/>
    <lineage>
        <taxon>Bacteria</taxon>
        <taxon>Pseudomonadati</taxon>
        <taxon>Gemmatimonadota</taxon>
        <taxon>Gemmatimonadia</taxon>
        <taxon>Gemmatimonadales</taxon>
        <taxon>Gemmatimonadaceae</taxon>
        <taxon>Roseisolibacter</taxon>
    </lineage>
</organism>
<accession>A0AA37V1K8</accession>
<evidence type="ECO:0000256" key="5">
    <source>
        <dbReference type="ARBA" id="ARBA00022777"/>
    </source>
</evidence>
<dbReference type="CDD" id="cd16922">
    <property type="entry name" value="HATPase_EvgS-ArcB-TorS-like"/>
    <property type="match status" value="1"/>
</dbReference>
<dbReference type="EC" id="2.7.13.3" evidence="2"/>
<keyword evidence="3" id="KW-0597">Phosphoprotein</keyword>
<evidence type="ECO:0000313" key="11">
    <source>
        <dbReference type="EMBL" id="GLC23952.1"/>
    </source>
</evidence>
<dbReference type="Proteomes" id="UP001161325">
    <property type="component" value="Unassembled WGS sequence"/>
</dbReference>
<dbReference type="PANTHER" id="PTHR43047">
    <property type="entry name" value="TWO-COMPONENT HISTIDINE PROTEIN KINASE"/>
    <property type="match status" value="1"/>
</dbReference>
<dbReference type="SMART" id="SM00388">
    <property type="entry name" value="HisKA"/>
    <property type="match status" value="1"/>
</dbReference>
<dbReference type="SMART" id="SM00091">
    <property type="entry name" value="PAS"/>
    <property type="match status" value="3"/>
</dbReference>
<feature type="region of interest" description="Disordered" evidence="7">
    <location>
        <begin position="1"/>
        <end position="23"/>
    </location>
</feature>
<evidence type="ECO:0000313" key="12">
    <source>
        <dbReference type="Proteomes" id="UP001161325"/>
    </source>
</evidence>
<protein>
    <recommendedName>
        <fullName evidence="2">histidine kinase</fullName>
        <ecNumber evidence="2">2.7.13.3</ecNumber>
    </recommendedName>
</protein>
<keyword evidence="4" id="KW-0808">Transferase</keyword>
<dbReference type="InterPro" id="IPR013655">
    <property type="entry name" value="PAS_fold_3"/>
</dbReference>
<dbReference type="SMART" id="SM00086">
    <property type="entry name" value="PAC"/>
    <property type="match status" value="2"/>
</dbReference>
<evidence type="ECO:0000256" key="2">
    <source>
        <dbReference type="ARBA" id="ARBA00012438"/>
    </source>
</evidence>
<evidence type="ECO:0000256" key="4">
    <source>
        <dbReference type="ARBA" id="ARBA00022679"/>
    </source>
</evidence>
<dbReference type="InterPro" id="IPR035965">
    <property type="entry name" value="PAS-like_dom_sf"/>
</dbReference>
<gene>
    <name evidence="11" type="ORF">rosag_04650</name>
</gene>
<evidence type="ECO:0000256" key="1">
    <source>
        <dbReference type="ARBA" id="ARBA00000085"/>
    </source>
</evidence>
<dbReference type="FunFam" id="3.30.565.10:FF:000006">
    <property type="entry name" value="Sensor histidine kinase WalK"/>
    <property type="match status" value="1"/>
</dbReference>
<dbReference type="FunFam" id="3.30.450.20:FF:000099">
    <property type="entry name" value="Sensory box sensor histidine kinase"/>
    <property type="match status" value="1"/>
</dbReference>
<comment type="catalytic activity">
    <reaction evidence="1">
        <text>ATP + protein L-histidine = ADP + protein N-phospho-L-histidine.</text>
        <dbReference type="EC" id="2.7.13.3"/>
    </reaction>
</comment>
<dbReference type="PROSITE" id="PS50109">
    <property type="entry name" value="HIS_KIN"/>
    <property type="match status" value="1"/>
</dbReference>
<dbReference type="AlphaFoldDB" id="A0AA37V1K8"/>
<keyword evidence="5" id="KW-0418">Kinase</keyword>
<comment type="caution">
    <text evidence="11">The sequence shown here is derived from an EMBL/GenBank/DDBJ whole genome shotgun (WGS) entry which is preliminary data.</text>
</comment>
<dbReference type="CDD" id="cd00130">
    <property type="entry name" value="PAS"/>
    <property type="match status" value="2"/>
</dbReference>
<dbReference type="InterPro" id="IPR004358">
    <property type="entry name" value="Sig_transdc_His_kin-like_C"/>
</dbReference>
<keyword evidence="12" id="KW-1185">Reference proteome</keyword>
<dbReference type="Gene3D" id="3.30.450.20">
    <property type="entry name" value="PAS domain"/>
    <property type="match status" value="3"/>
</dbReference>
<evidence type="ECO:0000256" key="3">
    <source>
        <dbReference type="ARBA" id="ARBA00022553"/>
    </source>
</evidence>
<feature type="domain" description="Histidine kinase" evidence="8">
    <location>
        <begin position="680"/>
        <end position="899"/>
    </location>
</feature>
<evidence type="ECO:0000256" key="7">
    <source>
        <dbReference type="SAM" id="MobiDB-lite"/>
    </source>
</evidence>
<proteinExistence type="predicted"/>
<feature type="domain" description="PAS" evidence="9">
    <location>
        <begin position="393"/>
        <end position="439"/>
    </location>
</feature>
<dbReference type="SUPFAM" id="SSF55781">
    <property type="entry name" value="GAF domain-like"/>
    <property type="match status" value="1"/>
</dbReference>
<dbReference type="InterPro" id="IPR036890">
    <property type="entry name" value="HATPase_C_sf"/>
</dbReference>
<reference evidence="11" key="1">
    <citation type="submission" date="2022-08" db="EMBL/GenBank/DDBJ databases">
        <title>Draft genome sequencing of Roseisolibacter agri AW1220.</title>
        <authorList>
            <person name="Tobiishi Y."/>
            <person name="Tonouchi A."/>
        </authorList>
    </citation>
    <scope>NUCLEOTIDE SEQUENCE</scope>
    <source>
        <strain evidence="11">AW1220</strain>
    </source>
</reference>
<dbReference type="Pfam" id="PF00512">
    <property type="entry name" value="HisKA"/>
    <property type="match status" value="1"/>
</dbReference>
<dbReference type="GO" id="GO:0000155">
    <property type="term" value="F:phosphorelay sensor kinase activity"/>
    <property type="evidence" value="ECO:0007669"/>
    <property type="project" value="InterPro"/>
</dbReference>
<evidence type="ECO:0000259" key="9">
    <source>
        <dbReference type="PROSITE" id="PS50112"/>
    </source>
</evidence>
<dbReference type="Pfam" id="PF02518">
    <property type="entry name" value="HATPase_c"/>
    <property type="match status" value="1"/>
</dbReference>
<sequence>MSQPRLIGPDGSPTGAVPPAHGPDSGFRVMAELMPQLVWSTTPDGYHDWFNARWYDYTGMPRPEAPGGEHEVPQGWSWKDYLHPDDVERTQAAWMRALATGDPYEIEYRFREAATGAYRWFLGRAMPMRDDEGRIVRWFGTCTDIDDAKQGELALGVLADAGVAMAAAPDADAALAALARVVVPRLADWCAIDLVDAAHPERPRGRRVAVAHVDPAKVALAHELAERYPPAESDAASGVPYVLRTGAPQLIPEIPEAMLAAGARDAEHLRLIRALGLSSAIVVPILGAGRTLGAISLVSAEGGRRFGPRDLAHAEELARHAAVALERAHLLAALDADRARLAEQARELAAQNEALQQQAVELEMQAAQLQEQAAELEAQAEDLQVSNAALSASEARFRSLFQSMTQGVMYQDAEGRITDANPAAERLLGLSLAQLTARTSADPTWRATDASGAPIAHDMLPSRRAMRTGEVVRGVRMSVYNATLGEPRWLSVDAVPERRDGEETPFRVYLLFSDVTEQVRSETMREQLATSERAAREQVTRVFEHAPVAISVTRGPTHVYELANATLRRLVGGRDLVGRTVREALGDVDPVLLDAQDRVFATGEPYLGTEIPMAFGRDAAGAERWFNLVHQPLRDATGAVSGVVTVATEVTDQVLARRAIERARESAEEANTAKSQFLRTVSHELRTPLNAISGYADLVLMELRGPVSEEQRADLERIKRASQHLLGLINDILSFAKLEAGQVELELGDVTLAHTLHEVEALVGPQLAAKSLRYDSEPCAPGLAVRADAERLRQILLNLLGNAIKFTPEGGRITVACDGDEARVAIRVRDTGVGIPPDALERIFDPFVQVGRDLRAPSDGVGLGLAISRDLARRMGGDLTASSVVGEGSTFTLLLPRAG</sequence>
<dbReference type="PANTHER" id="PTHR43047:SF64">
    <property type="entry name" value="HISTIDINE KINASE CONTAINING CHEY-HOMOLOGOUS RECEIVER DOMAIN AND PAS DOMAIN-RELATED"/>
    <property type="match status" value="1"/>
</dbReference>
<dbReference type="SUPFAM" id="SSF47384">
    <property type="entry name" value="Homodimeric domain of signal transducing histidine kinase"/>
    <property type="match status" value="1"/>
</dbReference>
<dbReference type="InterPro" id="IPR029016">
    <property type="entry name" value="GAF-like_dom_sf"/>
</dbReference>
<dbReference type="Pfam" id="PF08447">
    <property type="entry name" value="PAS_3"/>
    <property type="match status" value="1"/>
</dbReference>
<dbReference type="InterPro" id="IPR005467">
    <property type="entry name" value="His_kinase_dom"/>
</dbReference>
<dbReference type="PROSITE" id="PS50112">
    <property type="entry name" value="PAS"/>
    <property type="match status" value="1"/>
</dbReference>
<feature type="domain" description="PAC" evidence="10">
    <location>
        <begin position="609"/>
        <end position="662"/>
    </location>
</feature>
<dbReference type="Gene3D" id="3.30.450.40">
    <property type="match status" value="1"/>
</dbReference>
<dbReference type="InterPro" id="IPR000014">
    <property type="entry name" value="PAS"/>
</dbReference>
<dbReference type="CDD" id="cd00082">
    <property type="entry name" value="HisKA"/>
    <property type="match status" value="1"/>
</dbReference>
<dbReference type="Pfam" id="PF08448">
    <property type="entry name" value="PAS_4"/>
    <property type="match status" value="2"/>
</dbReference>
<dbReference type="Gene3D" id="1.10.287.130">
    <property type="match status" value="1"/>
</dbReference>
<dbReference type="InterPro" id="IPR003018">
    <property type="entry name" value="GAF"/>
</dbReference>
<dbReference type="SMART" id="SM00065">
    <property type="entry name" value="GAF"/>
    <property type="match status" value="1"/>
</dbReference>
<dbReference type="InterPro" id="IPR000700">
    <property type="entry name" value="PAS-assoc_C"/>
</dbReference>
<dbReference type="NCBIfam" id="TIGR00229">
    <property type="entry name" value="sensory_box"/>
    <property type="match status" value="2"/>
</dbReference>
<dbReference type="Pfam" id="PF01590">
    <property type="entry name" value="GAF"/>
    <property type="match status" value="1"/>
</dbReference>
<dbReference type="PRINTS" id="PR00344">
    <property type="entry name" value="BCTRLSENSOR"/>
</dbReference>
<dbReference type="EMBL" id="BRXS01000001">
    <property type="protein sequence ID" value="GLC23952.1"/>
    <property type="molecule type" value="Genomic_DNA"/>
</dbReference>
<dbReference type="SUPFAM" id="SSF55874">
    <property type="entry name" value="ATPase domain of HSP90 chaperone/DNA topoisomerase II/histidine kinase"/>
    <property type="match status" value="1"/>
</dbReference>
<dbReference type="SUPFAM" id="SSF55785">
    <property type="entry name" value="PYP-like sensor domain (PAS domain)"/>
    <property type="match status" value="3"/>
</dbReference>
<name>A0AA37V1K8_9BACT</name>
<dbReference type="PROSITE" id="PS50113">
    <property type="entry name" value="PAC"/>
    <property type="match status" value="2"/>
</dbReference>
<dbReference type="InterPro" id="IPR036097">
    <property type="entry name" value="HisK_dim/P_sf"/>
</dbReference>
<dbReference type="InterPro" id="IPR001610">
    <property type="entry name" value="PAC"/>
</dbReference>
<dbReference type="InterPro" id="IPR003594">
    <property type="entry name" value="HATPase_dom"/>
</dbReference>
<feature type="domain" description="PAC" evidence="10">
    <location>
        <begin position="104"/>
        <end position="157"/>
    </location>
</feature>
<dbReference type="SMART" id="SM00387">
    <property type="entry name" value="HATPase_c"/>
    <property type="match status" value="1"/>
</dbReference>
<dbReference type="InterPro" id="IPR013656">
    <property type="entry name" value="PAS_4"/>
</dbReference>
<dbReference type="InterPro" id="IPR003661">
    <property type="entry name" value="HisK_dim/P_dom"/>
</dbReference>
<evidence type="ECO:0000256" key="6">
    <source>
        <dbReference type="SAM" id="Coils"/>
    </source>
</evidence>
<evidence type="ECO:0000259" key="8">
    <source>
        <dbReference type="PROSITE" id="PS50109"/>
    </source>
</evidence>
<feature type="coiled-coil region" evidence="6">
    <location>
        <begin position="331"/>
        <end position="393"/>
    </location>
</feature>
<keyword evidence="6" id="KW-0175">Coiled coil</keyword>